<gene>
    <name evidence="2" type="ORF">L227DRAFT_658290</name>
</gene>
<proteinExistence type="predicted"/>
<evidence type="ECO:0000313" key="3">
    <source>
        <dbReference type="Proteomes" id="UP000313359"/>
    </source>
</evidence>
<feature type="compositionally biased region" description="Basic and acidic residues" evidence="1">
    <location>
        <begin position="153"/>
        <end position="164"/>
    </location>
</feature>
<sequence length="200" mass="21339">MSSTSSPTHSHDLHVVIPTSESRVPTATTPVTPVKNQGPVFRRLNERSAARSSPTHPHGLFHVLDSSSPTHSHGLFRALDDSSPTHSHGLFRVLDDSSPTHGHGLFVVPDDDSSPTHGHGLFRVPPADSSSPTAPRPSARVMRRSSLFLSNNDHGEEAEHDPEQHQVLSATTEASEPSSAELDGSFEKGAHPAAANTEEA</sequence>
<name>A0A5C2RQH8_9APHY</name>
<feature type="compositionally biased region" description="Low complexity" evidence="1">
    <location>
        <begin position="125"/>
        <end position="139"/>
    </location>
</feature>
<dbReference type="AlphaFoldDB" id="A0A5C2RQH8"/>
<evidence type="ECO:0000256" key="1">
    <source>
        <dbReference type="SAM" id="MobiDB-lite"/>
    </source>
</evidence>
<keyword evidence="3" id="KW-1185">Reference proteome</keyword>
<reference evidence="2" key="1">
    <citation type="journal article" date="2018" name="Genome Biol. Evol.">
        <title>Genomics and development of Lentinus tigrinus, a white-rot wood-decaying mushroom with dimorphic fruiting bodies.</title>
        <authorList>
            <person name="Wu B."/>
            <person name="Xu Z."/>
            <person name="Knudson A."/>
            <person name="Carlson A."/>
            <person name="Chen N."/>
            <person name="Kovaka S."/>
            <person name="LaButti K."/>
            <person name="Lipzen A."/>
            <person name="Pennachio C."/>
            <person name="Riley R."/>
            <person name="Schakwitz W."/>
            <person name="Umezawa K."/>
            <person name="Ohm R.A."/>
            <person name="Grigoriev I.V."/>
            <person name="Nagy L.G."/>
            <person name="Gibbons J."/>
            <person name="Hibbett D."/>
        </authorList>
    </citation>
    <scope>NUCLEOTIDE SEQUENCE [LARGE SCALE GENOMIC DNA]</scope>
    <source>
        <strain evidence="2">ALCF2SS1-6</strain>
    </source>
</reference>
<feature type="compositionally biased region" description="Low complexity" evidence="1">
    <location>
        <begin position="169"/>
        <end position="181"/>
    </location>
</feature>
<feature type="region of interest" description="Disordered" evidence="1">
    <location>
        <begin position="1"/>
        <end position="66"/>
    </location>
</feature>
<organism evidence="2 3">
    <name type="scientific">Lentinus tigrinus ALCF2SS1-6</name>
    <dbReference type="NCBI Taxonomy" id="1328759"/>
    <lineage>
        <taxon>Eukaryota</taxon>
        <taxon>Fungi</taxon>
        <taxon>Dikarya</taxon>
        <taxon>Basidiomycota</taxon>
        <taxon>Agaricomycotina</taxon>
        <taxon>Agaricomycetes</taxon>
        <taxon>Polyporales</taxon>
        <taxon>Polyporaceae</taxon>
        <taxon>Lentinus</taxon>
    </lineage>
</organism>
<dbReference type="EMBL" id="ML122323">
    <property type="protein sequence ID" value="RPD53401.1"/>
    <property type="molecule type" value="Genomic_DNA"/>
</dbReference>
<accession>A0A5C2RQH8</accession>
<feature type="region of interest" description="Disordered" evidence="1">
    <location>
        <begin position="90"/>
        <end position="200"/>
    </location>
</feature>
<feature type="compositionally biased region" description="Low complexity" evidence="1">
    <location>
        <begin position="24"/>
        <end position="34"/>
    </location>
</feature>
<dbReference type="OrthoDB" id="2735257at2759"/>
<evidence type="ECO:0000313" key="2">
    <source>
        <dbReference type="EMBL" id="RPD53401.1"/>
    </source>
</evidence>
<protein>
    <submittedName>
        <fullName evidence="2">Uncharacterized protein</fullName>
    </submittedName>
</protein>
<dbReference type="Proteomes" id="UP000313359">
    <property type="component" value="Unassembled WGS sequence"/>
</dbReference>